<feature type="domain" description="VWFA" evidence="15">
    <location>
        <begin position="977"/>
        <end position="1154"/>
    </location>
</feature>
<proteinExistence type="inferred from homology"/>
<dbReference type="PANTHER" id="PTHR24020:SF90">
    <property type="entry name" value="COLLAGEN ALPHA-1(XXI) CHAIN"/>
    <property type="match status" value="1"/>
</dbReference>
<dbReference type="Pfam" id="PF00092">
    <property type="entry name" value="VWA"/>
    <property type="match status" value="9"/>
</dbReference>
<feature type="domain" description="VWFA" evidence="15">
    <location>
        <begin position="786"/>
        <end position="963"/>
    </location>
</feature>
<dbReference type="FunFam" id="3.40.50.410:FF:000044">
    <property type="entry name" value="Collagen type VI alpha 6 chain"/>
    <property type="match status" value="1"/>
</dbReference>
<dbReference type="GO" id="GO:0007155">
    <property type="term" value="P:cell adhesion"/>
    <property type="evidence" value="ECO:0007669"/>
    <property type="project" value="UniProtKB-KW"/>
</dbReference>
<organism evidence="16 17">
    <name type="scientific">Moschus moschiferus</name>
    <name type="common">Siberian musk deer</name>
    <name type="synonym">Moschus sibiricus</name>
    <dbReference type="NCBI Taxonomy" id="68415"/>
    <lineage>
        <taxon>Eukaryota</taxon>
        <taxon>Metazoa</taxon>
        <taxon>Chordata</taxon>
        <taxon>Craniata</taxon>
        <taxon>Vertebrata</taxon>
        <taxon>Euteleostomi</taxon>
        <taxon>Mammalia</taxon>
        <taxon>Eutheria</taxon>
        <taxon>Laurasiatheria</taxon>
        <taxon>Artiodactyla</taxon>
        <taxon>Ruminantia</taxon>
        <taxon>Pecora</taxon>
        <taxon>Moschidae</taxon>
        <taxon>Moschus</taxon>
    </lineage>
</organism>
<dbReference type="PANTHER" id="PTHR24020">
    <property type="entry name" value="COLLAGEN ALPHA"/>
    <property type="match status" value="1"/>
</dbReference>
<evidence type="ECO:0000256" key="8">
    <source>
        <dbReference type="ARBA" id="ARBA00023180"/>
    </source>
</evidence>
<evidence type="ECO:0000256" key="6">
    <source>
        <dbReference type="ARBA" id="ARBA00022889"/>
    </source>
</evidence>
<evidence type="ECO:0000259" key="15">
    <source>
        <dbReference type="PROSITE" id="PS50234"/>
    </source>
</evidence>
<sequence length="2281" mass="255643">DHLGIKSFPFVKTFINKMISSLPIEADKYHVGLAQYSDGLHREFLLSTFKSRGPMLNHLKKNFEFLGGSLRIGNALQEVRRAYFSNGRDRKQFPPILVVLASAESEDAVEEATEALRRDGVRIISIGVQGASEKTLKAMATGQFHYSLRTVRDLSTFSRNMTQILKDAAQYKDGAAHPDIEGVCTNLPAFSLSTVPFPRVCRKDSVADLMFLVDEAVGTTENLRLLQNFLKNVTSSMDVQDNCLRLGLMSYSDRVETLSLLNSSTAQSEFEEQIQKLSLRTGKSSAGAAIEQMRREGFSAAHGSRRAQGVPQIAVLVTDRPSDDNVREAALDLRLQDVTVLAVGIEGANKTQLEEIASYPPGQTISMLKSYAHLHNYTTNFLKKLQNEIWSQISTHAEQMELDKTGCVDTKEADLYFLIDGSSSIRKKHFEQIKEFMLAVIRMFSIGPDKVRVGAVQYSHEKKVEFDIDDYLNDVKLRKAVSNIKQLGGGTLTGAALDFMLPLMRKGRKQRAQEVPCHLIVLTDGLSGDAVLEPAERLRAENVTVHAIGIGEANRTQLQQIAREEERVNFGQNFDSLKSIKNEVVRSICTEKGCENMKADIMFLVDSSGSIGHENFEKMKTFMKNLLDKIQIGEDKTRVGVVQFSHYSKEEFQLDKYFTQKEISDAIDSMPLISDRTLTGSAITFVGPYFSESKGGRSMVKKFLILLTDGEAQDDVRDPAKALRDNGVVIFSVGIYGANRTQLEEISGDGSLIFHVENFDDLKTIESKLVFRVCALHDCKRIQQLDVVFVLDHSGSISAQDQESMINLTIHLVKKSDVGLDRVRFGALRYSDDPEVLFYLNEYSSRSAIIDHLRRRRDTAGRTYTAKALERASELFTEERGSRIERNVKQVLIVVTDGVSHDRERLGEAASRLRSKGVITYAVGVGAADQLELETIAGDKNYTIHVSGFDKLKDVYLPLQDSLCNSSQEVCSIQEADVIFFCDGSDMVSDSDFVTMTTFLSDLIDSFDIQSQKMKIGMAQYGSRYQEIIELQNSLTTIEWKSRIQAITKSKGLPRIDLALRQVSVMFEPSAGGRRNAGVPQTLVVITSGGPRYDVSKAVQALREAGICILALGIGDVYKEQLLPITGSSGKVITFQDFDQLKNVDVKKRMIREICQSCGKTNCFLDIVVGFDISTHLRGQPLFHGHPRLESYLPGILEDITSIKGVSCGAGAEVQVSVAFKVNSDQNVPAKFQIYQQTIFDSLLQVTVSGPTHLNAQFLQSMWDTFENASTSQGQVLVIFSDGLGDESKLMLEDQSDRLREAGLDALLVVSLNTTTHGEFSSFEFGKGFDYRTHLTIGIKELGSLLSQYLGNIAERTCCCKFCKCPGIPGPQGIRGPRASQVPFSCDTVVPNGNLTLLTLIFVEKCPVYPTELVFALDQSDDITERRFNEMRDIIISIVSDLHIRESNCPVGARVVVVSYNSSTSYLIRGSDYRSKKQLLQLLSQIKYQSSGEVRDIGNAMRFVARNIFKRTSAGANVQRVAVFFSNGQAASRSSIITATMEFSALDISPAVFAFNEKVYLDEAFGFDNTGTFQVLSVPPNGEYDPLERLRRCTLCYDKCFPNTCKKEIVLPDSSYMDVAFLLDNSRNIASDEFKDVKALVSSILDNFDIASDPRVSDSGDRIALLSYTPWDRREKNVVKTEFEFTTYNSQALMKRYIETNLQQLNGEATIGHALLWAVENLFPATPNLRKHRVIFVVSTGENRERKEFLKRMALRAKCQGYVIFVISLGLTPEEDMEELASHPLDHHLIQLGRIHKPNLDYVVKFLKPFVYSVRRGFNQYPPPVLENICKLIDSEDEENQSIGLLFTPAPYEFSSGENIIGQKLSARRDSSFLLEDNGSDHMVYIPSQMLMPQKLMTKYEKDWDSEAIASLTSGHENLGRKEEPGLTYESRDASHQEYYMDVTFLIDASKRIGSDEFKEVKAFITSVLDYFHLAPDPLTSTLGDRIAVLTYSPPGYLPNTEKCPVYLEFDLVTYNNIHQMKRHLQGSLQQLNGDVFIGHALQWTLDNVFAGTPNLRKNKVIFVISAGETNPLDREVLRNVSLRAKCQGYSIFVFSFGPLHNDKELEELASHPLDHHLVQLGRTHKPDLNYIIKFVKPFVHSIRRAINKYPPADMKPKCVNITSPTPENNGIENNVFLLPEVYEIEMENSELSGEPDSQQQHFFELGNSHSNSSGITTDLIQRLYMLFSSGELMMKDKKEAHSEEITSPANDRQDEKGNLECRRADKPETPLFVWIFPGRR</sequence>
<dbReference type="InterPro" id="IPR002035">
    <property type="entry name" value="VWF_A"/>
</dbReference>
<feature type="domain" description="VWFA" evidence="15">
    <location>
        <begin position="1618"/>
        <end position="1807"/>
    </location>
</feature>
<feature type="domain" description="VWFA" evidence="15">
    <location>
        <begin position="1942"/>
        <end position="2136"/>
    </location>
</feature>
<feature type="compositionally biased region" description="Basic and acidic residues" evidence="14">
    <location>
        <begin position="2252"/>
        <end position="2263"/>
    </location>
</feature>
<reference evidence="16" key="1">
    <citation type="submission" date="2025-08" db="UniProtKB">
        <authorList>
            <consortium name="Ensembl"/>
        </authorList>
    </citation>
    <scope>IDENTIFICATION</scope>
</reference>
<feature type="domain" description="VWFA" evidence="15">
    <location>
        <begin position="414"/>
        <end position="584"/>
    </location>
</feature>
<evidence type="ECO:0000256" key="9">
    <source>
        <dbReference type="ARBA" id="ARBA00023278"/>
    </source>
</evidence>
<name>A0A8C6ECZ6_MOSMO</name>
<feature type="domain" description="VWFA" evidence="15">
    <location>
        <begin position="1412"/>
        <end position="1563"/>
    </location>
</feature>
<dbReference type="CDD" id="cd01472">
    <property type="entry name" value="vWA_collagen"/>
    <property type="match status" value="2"/>
</dbReference>
<accession>A0A8C6ECZ6</accession>
<evidence type="ECO:0000313" key="16">
    <source>
        <dbReference type="Ensembl" id="ENSMMSP00000027138.1"/>
    </source>
</evidence>
<keyword evidence="2" id="KW-0964">Secreted</keyword>
<dbReference type="Ensembl" id="ENSMMST00000029918.1">
    <property type="protein sequence ID" value="ENSMMSP00000027138.1"/>
    <property type="gene ID" value="ENSMMSG00000020230.1"/>
</dbReference>
<evidence type="ECO:0000256" key="14">
    <source>
        <dbReference type="SAM" id="MobiDB-lite"/>
    </source>
</evidence>
<keyword evidence="8" id="KW-0325">Glycoprotein</keyword>
<evidence type="ECO:0000256" key="1">
    <source>
        <dbReference type="ARBA" id="ARBA00004498"/>
    </source>
</evidence>
<dbReference type="FunFam" id="3.40.50.410:FF:000021">
    <property type="entry name" value="Collagen, type VI, alpha 3"/>
    <property type="match status" value="2"/>
</dbReference>
<feature type="region of interest" description="Disordered" evidence="14">
    <location>
        <begin position="2238"/>
        <end position="2263"/>
    </location>
</feature>
<dbReference type="FunFam" id="3.40.50.410:FF:000003">
    <property type="entry name" value="Collagen type VI alpha 3 chain"/>
    <property type="match status" value="2"/>
</dbReference>
<evidence type="ECO:0000313" key="17">
    <source>
        <dbReference type="Proteomes" id="UP000694544"/>
    </source>
</evidence>
<dbReference type="PRINTS" id="PR00453">
    <property type="entry name" value="VWFADOMAIN"/>
</dbReference>
<evidence type="ECO:0000256" key="13">
    <source>
        <dbReference type="ARBA" id="ARBA00080704"/>
    </source>
</evidence>
<dbReference type="InterPro" id="IPR050525">
    <property type="entry name" value="ECM_Assembly_Org"/>
</dbReference>
<feature type="domain" description="VWFA" evidence="15">
    <location>
        <begin position="1"/>
        <end position="164"/>
    </location>
</feature>
<keyword evidence="9" id="KW-0379">Hydroxylation</keyword>
<dbReference type="Proteomes" id="UP000694544">
    <property type="component" value="Unplaced"/>
</dbReference>
<evidence type="ECO:0000256" key="12">
    <source>
        <dbReference type="ARBA" id="ARBA00071949"/>
    </source>
</evidence>
<comment type="subcellular location">
    <subcellularLocation>
        <location evidence="1">Secreted</location>
        <location evidence="1">Extracellular space</location>
        <location evidence="1">Extracellular matrix</location>
    </subcellularLocation>
</comment>
<keyword evidence="7" id="KW-0176">Collagen</keyword>
<dbReference type="GeneTree" id="ENSGT00940000162990"/>
<reference evidence="16" key="2">
    <citation type="submission" date="2025-09" db="UniProtKB">
        <authorList>
            <consortium name="Ensembl"/>
        </authorList>
    </citation>
    <scope>IDENTIFICATION</scope>
</reference>
<feature type="domain" description="VWFA" evidence="15">
    <location>
        <begin position="208"/>
        <end position="385"/>
    </location>
</feature>
<dbReference type="Gene3D" id="3.40.50.410">
    <property type="entry name" value="von Willebrand factor, type A domain"/>
    <property type="match status" value="9"/>
</dbReference>
<dbReference type="GO" id="GO:0005589">
    <property type="term" value="C:collagen type VI trimer"/>
    <property type="evidence" value="ECO:0007669"/>
    <property type="project" value="UniProtKB-ARBA"/>
</dbReference>
<evidence type="ECO:0000256" key="2">
    <source>
        <dbReference type="ARBA" id="ARBA00022525"/>
    </source>
</evidence>
<dbReference type="SMART" id="SM00327">
    <property type="entry name" value="VWA"/>
    <property type="match status" value="9"/>
</dbReference>
<gene>
    <name evidence="16" type="primary">COL6A5</name>
</gene>
<feature type="domain" description="VWFA" evidence="15">
    <location>
        <begin position="600"/>
        <end position="769"/>
    </location>
</feature>
<evidence type="ECO:0000256" key="5">
    <source>
        <dbReference type="ARBA" id="ARBA00022737"/>
    </source>
</evidence>
<keyword evidence="4" id="KW-0732">Signal</keyword>
<keyword evidence="5" id="KW-0677">Repeat</keyword>
<protein>
    <recommendedName>
        <fullName evidence="12">Collagen alpha-5(VI) chain</fullName>
    </recommendedName>
    <alternativeName>
        <fullName evidence="13">Collagen alpha-1(XXIX) chain</fullName>
    </alternativeName>
</protein>
<evidence type="ECO:0000256" key="11">
    <source>
        <dbReference type="ARBA" id="ARBA00044000"/>
    </source>
</evidence>
<dbReference type="InterPro" id="IPR036465">
    <property type="entry name" value="vWFA_dom_sf"/>
</dbReference>
<keyword evidence="6" id="KW-0130">Cell adhesion</keyword>
<keyword evidence="3" id="KW-0272">Extracellular matrix</keyword>
<dbReference type="FunFam" id="3.40.50.410:FF:000004">
    <property type="entry name" value="collagen alpha-6(VI) chain"/>
    <property type="match status" value="2"/>
</dbReference>
<keyword evidence="17" id="KW-1185">Reference proteome</keyword>
<comment type="similarity">
    <text evidence="11">Belongs to the type VI collagen family.</text>
</comment>
<dbReference type="FunFam" id="3.40.50.410:FF:000016">
    <property type="entry name" value="Collagen type VI alpha 3 chain"/>
    <property type="match status" value="1"/>
</dbReference>
<evidence type="ECO:0000256" key="3">
    <source>
        <dbReference type="ARBA" id="ARBA00022530"/>
    </source>
</evidence>
<dbReference type="SUPFAM" id="SSF53300">
    <property type="entry name" value="vWA-like"/>
    <property type="match status" value="10"/>
</dbReference>
<dbReference type="PROSITE" id="PS50234">
    <property type="entry name" value="VWFA"/>
    <property type="match status" value="9"/>
</dbReference>
<dbReference type="CDD" id="cd01450">
    <property type="entry name" value="vWFA_subfamily_ECM"/>
    <property type="match status" value="4"/>
</dbReference>
<evidence type="ECO:0000256" key="7">
    <source>
        <dbReference type="ARBA" id="ARBA00023119"/>
    </source>
</evidence>
<dbReference type="FunFam" id="3.40.50.410:FF:000082">
    <property type="entry name" value="Collagen type VI alpha 5 chain"/>
    <property type="match status" value="1"/>
</dbReference>
<evidence type="ECO:0000256" key="10">
    <source>
        <dbReference type="ARBA" id="ARBA00043858"/>
    </source>
</evidence>
<evidence type="ECO:0000256" key="4">
    <source>
        <dbReference type="ARBA" id="ARBA00022729"/>
    </source>
</evidence>
<comment type="function">
    <text evidence="10">Collagen VI acts as a cell-binding protein.</text>
</comment>